<evidence type="ECO:0000256" key="1">
    <source>
        <dbReference type="SAM" id="SignalP"/>
    </source>
</evidence>
<dbReference type="EMBL" id="PKUN01000023">
    <property type="protein sequence ID" value="PLX60864.1"/>
    <property type="molecule type" value="Genomic_DNA"/>
</dbReference>
<feature type="signal peptide" evidence="1">
    <location>
        <begin position="1"/>
        <end position="19"/>
    </location>
</feature>
<proteinExistence type="predicted"/>
<name>A0A2N6CUL9_9GAMM</name>
<organism evidence="2 3">
    <name type="scientific">Sedimenticola selenatireducens</name>
    <dbReference type="NCBI Taxonomy" id="191960"/>
    <lineage>
        <taxon>Bacteria</taxon>
        <taxon>Pseudomonadati</taxon>
        <taxon>Pseudomonadota</taxon>
        <taxon>Gammaproteobacteria</taxon>
        <taxon>Chromatiales</taxon>
        <taxon>Sedimenticolaceae</taxon>
        <taxon>Sedimenticola</taxon>
    </lineage>
</organism>
<protein>
    <submittedName>
        <fullName evidence="2">Uncharacterized protein</fullName>
    </submittedName>
</protein>
<evidence type="ECO:0000313" key="2">
    <source>
        <dbReference type="EMBL" id="PLX60864.1"/>
    </source>
</evidence>
<dbReference type="Proteomes" id="UP000235015">
    <property type="component" value="Unassembled WGS sequence"/>
</dbReference>
<dbReference type="STRING" id="1111735.GCA_000428045_01454"/>
<accession>A0A2N6CUL9</accession>
<dbReference type="AlphaFoldDB" id="A0A2N6CUL9"/>
<evidence type="ECO:0000313" key="3">
    <source>
        <dbReference type="Proteomes" id="UP000235015"/>
    </source>
</evidence>
<gene>
    <name evidence="2" type="ORF">C0630_13670</name>
</gene>
<sequence length="119" mass="13351">MRHILISLLLGLLPSLLSAGGVEIIDANATASGHGRYHIQVTLRHTDSGWEHYANAWRVLAPDGSILGERRLLHPHVDEQPFTRGLTIAIPDEITEVEIEAQDSRHGTGKQRFRIRLHR</sequence>
<feature type="chain" id="PRO_5014626630" evidence="1">
    <location>
        <begin position="20"/>
        <end position="119"/>
    </location>
</feature>
<comment type="caution">
    <text evidence="2">The sequence shown here is derived from an EMBL/GenBank/DDBJ whole genome shotgun (WGS) entry which is preliminary data.</text>
</comment>
<keyword evidence="1" id="KW-0732">Signal</keyword>
<reference evidence="2 3" key="1">
    <citation type="submission" date="2017-11" db="EMBL/GenBank/DDBJ databases">
        <title>Genome-resolved metagenomics identifies genetic mobility, metabolic interactions, and unexpected diversity in perchlorate-reducing communities.</title>
        <authorList>
            <person name="Barnum T.P."/>
            <person name="Figueroa I.A."/>
            <person name="Carlstrom C.I."/>
            <person name="Lucas L.N."/>
            <person name="Engelbrektson A.L."/>
            <person name="Coates J.D."/>
        </authorList>
    </citation>
    <scope>NUCLEOTIDE SEQUENCE [LARGE SCALE GENOMIC DNA]</scope>
    <source>
        <strain evidence="2">BM301</strain>
    </source>
</reference>